<dbReference type="Gene3D" id="1.10.1200.120">
    <property type="entry name" value="Large-conductance mechanosensitive channel, MscL, domain 1"/>
    <property type="match status" value="1"/>
</dbReference>
<evidence type="ECO:0000256" key="4">
    <source>
        <dbReference type="ARBA" id="ARBA00023136"/>
    </source>
</evidence>
<dbReference type="PANTHER" id="PTHR30266">
    <property type="entry name" value="MECHANOSENSITIVE CHANNEL MSCL"/>
    <property type="match status" value="1"/>
</dbReference>
<dbReference type="PANTHER" id="PTHR30266:SF2">
    <property type="entry name" value="LARGE-CONDUCTANCE MECHANOSENSITIVE CHANNEL"/>
    <property type="match status" value="1"/>
</dbReference>
<dbReference type="GO" id="GO:0016020">
    <property type="term" value="C:membrane"/>
    <property type="evidence" value="ECO:0007669"/>
    <property type="project" value="UniProtKB-SubCell"/>
</dbReference>
<name>A0A6J4PCA6_9BACT</name>
<dbReference type="InterPro" id="IPR036019">
    <property type="entry name" value="MscL_channel"/>
</dbReference>
<keyword evidence="3 5" id="KW-1133">Transmembrane helix</keyword>
<proteinExistence type="predicted"/>
<feature type="transmembrane region" description="Helical" evidence="5">
    <location>
        <begin position="75"/>
        <end position="92"/>
    </location>
</feature>
<evidence type="ECO:0000256" key="5">
    <source>
        <dbReference type="SAM" id="Phobius"/>
    </source>
</evidence>
<dbReference type="InterPro" id="IPR037673">
    <property type="entry name" value="MSC/AndL"/>
</dbReference>
<dbReference type="AlphaFoldDB" id="A0A6J4PCA6"/>
<evidence type="ECO:0000256" key="3">
    <source>
        <dbReference type="ARBA" id="ARBA00022989"/>
    </source>
</evidence>
<feature type="transmembrane region" description="Helical" evidence="5">
    <location>
        <begin position="6"/>
        <end position="24"/>
    </location>
</feature>
<reference evidence="6" key="1">
    <citation type="submission" date="2020-02" db="EMBL/GenBank/DDBJ databases">
        <authorList>
            <person name="Meier V. D."/>
        </authorList>
    </citation>
    <scope>NUCLEOTIDE SEQUENCE</scope>
    <source>
        <strain evidence="6">AVDCRST_MAG74</strain>
    </source>
</reference>
<gene>
    <name evidence="6" type="ORF">AVDCRST_MAG74-2341</name>
</gene>
<keyword evidence="4 5" id="KW-0472">Membrane</keyword>
<protein>
    <submittedName>
        <fullName evidence="6">Large-conductance mechanosensitive channel</fullName>
    </submittedName>
</protein>
<dbReference type="EMBL" id="CADCUR010000218">
    <property type="protein sequence ID" value="CAA9411958.1"/>
    <property type="molecule type" value="Genomic_DNA"/>
</dbReference>
<organism evidence="6">
    <name type="scientific">uncultured Pyrinomonadaceae bacterium</name>
    <dbReference type="NCBI Taxonomy" id="2283094"/>
    <lineage>
        <taxon>Bacteria</taxon>
        <taxon>Pseudomonadati</taxon>
        <taxon>Acidobacteriota</taxon>
        <taxon>Blastocatellia</taxon>
        <taxon>Blastocatellales</taxon>
        <taxon>Pyrinomonadaceae</taxon>
        <taxon>environmental samples</taxon>
    </lineage>
</organism>
<comment type="subcellular location">
    <subcellularLocation>
        <location evidence="1">Membrane</location>
        <topology evidence="1">Multi-pass membrane protein</topology>
    </subcellularLocation>
</comment>
<keyword evidence="2 5" id="KW-0812">Transmembrane</keyword>
<dbReference type="GO" id="GO:0008381">
    <property type="term" value="F:mechanosensitive monoatomic ion channel activity"/>
    <property type="evidence" value="ECO:0007669"/>
    <property type="project" value="TreeGrafter"/>
</dbReference>
<dbReference type="Pfam" id="PF01741">
    <property type="entry name" value="MscL"/>
    <property type="match status" value="1"/>
</dbReference>
<dbReference type="SUPFAM" id="SSF81330">
    <property type="entry name" value="Gated mechanosensitive channel"/>
    <property type="match status" value="1"/>
</dbReference>
<accession>A0A6J4PCA6</accession>
<evidence type="ECO:0000256" key="2">
    <source>
        <dbReference type="ARBA" id="ARBA00022692"/>
    </source>
</evidence>
<evidence type="ECO:0000313" key="6">
    <source>
        <dbReference type="EMBL" id="CAA9411958.1"/>
    </source>
</evidence>
<sequence length="97" mass="10315">MNILDLAIAVIMGAAFGSIVKTFTDGIIMPVIGAITGGIDFKDKVINLGDMPVTTPEQIAAAQAAKEPMIMYGQFLNGVITFLIVALVMFALQRDEL</sequence>
<evidence type="ECO:0000256" key="1">
    <source>
        <dbReference type="ARBA" id="ARBA00004141"/>
    </source>
</evidence>